<evidence type="ECO:0000313" key="9">
    <source>
        <dbReference type="EMBL" id="RSU07218.1"/>
    </source>
</evidence>
<dbReference type="GO" id="GO:0022857">
    <property type="term" value="F:transmembrane transporter activity"/>
    <property type="evidence" value="ECO:0007669"/>
    <property type="project" value="TreeGrafter"/>
</dbReference>
<feature type="region of interest" description="Disordered" evidence="6">
    <location>
        <begin position="67"/>
        <end position="93"/>
    </location>
</feature>
<feature type="transmembrane region" description="Helical" evidence="7">
    <location>
        <begin position="388"/>
        <end position="408"/>
    </location>
</feature>
<evidence type="ECO:0000256" key="2">
    <source>
        <dbReference type="ARBA" id="ARBA00022475"/>
    </source>
</evidence>
<dbReference type="PANTHER" id="PTHR30572:SF9">
    <property type="entry name" value="ABC TRANSPORTER PERMEASE PROTEIN"/>
    <property type="match status" value="1"/>
</dbReference>
<dbReference type="PANTHER" id="PTHR30572">
    <property type="entry name" value="MEMBRANE COMPONENT OF TRANSPORTER-RELATED"/>
    <property type="match status" value="1"/>
</dbReference>
<evidence type="ECO:0000256" key="6">
    <source>
        <dbReference type="SAM" id="MobiDB-lite"/>
    </source>
</evidence>
<feature type="compositionally biased region" description="Gly residues" evidence="6">
    <location>
        <begin position="441"/>
        <end position="451"/>
    </location>
</feature>
<feature type="transmembrane region" description="Helical" evidence="7">
    <location>
        <begin position="479"/>
        <end position="502"/>
    </location>
</feature>
<feature type="region of interest" description="Disordered" evidence="6">
    <location>
        <begin position="129"/>
        <end position="167"/>
    </location>
</feature>
<feature type="compositionally biased region" description="Low complexity" evidence="6">
    <location>
        <begin position="134"/>
        <end position="154"/>
    </location>
</feature>
<feature type="transmembrane region" description="Helical" evidence="7">
    <location>
        <begin position="347"/>
        <end position="367"/>
    </location>
</feature>
<keyword evidence="2" id="KW-1003">Cell membrane</keyword>
<feature type="region of interest" description="Disordered" evidence="6">
    <location>
        <begin position="427"/>
        <end position="455"/>
    </location>
</feature>
<evidence type="ECO:0000259" key="8">
    <source>
        <dbReference type="Pfam" id="PF02687"/>
    </source>
</evidence>
<keyword evidence="4 7" id="KW-1133">Transmembrane helix</keyword>
<dbReference type="RefSeq" id="WP_126824960.1">
    <property type="nucleotide sequence ID" value="NZ_JBHLWU010000002.1"/>
</dbReference>
<evidence type="ECO:0000256" key="7">
    <source>
        <dbReference type="SAM" id="Phobius"/>
    </source>
</evidence>
<sequence>MNFIQRAWLSTKAKKGRSLLLCAVFSAILIFILAGLTIQSASLKAAENAKKSMGATATLSANRENAFKNNTSSSTSSSSSASSSSDTKPDAGSFSLTPVPVSTAEKIAALSNVASYNLLSSTSAGAGTDITPISSSSTTSSSTTTSSSDSAQQNGPGGGASGKAFGPGNAQGDFSISGVLTSSLASDFSSGTAKIVSGTGITSSDKGTNNVVIEKSLADANSLKVGDKFTISNPTDETTTYTVTIKGIYKVSSSSSDSSLGNNFNFLNPSNTIYTSYTFANTLKGSSYKDTVDSVSYTLSDPAKMDTFVAAAKKLIDTESFSIETNDQVYQQMIQPISNVSSFAKNIVLLVTVAGIIILALIVMMMIRERRYEIGVLLSIGESRTKMILQFFVELFMIMVVALVIATFSGRVVGNVVGQQLLDQQTTSQTTTSSNQTANQPGGGRGQGGGNRMNNLGASSATNAKQIKKLNVTLSTVQIIKLGGLGLLICFISVLLSSIGIVRLQPKKILT</sequence>
<feature type="domain" description="ABC3 transporter permease C-terminal" evidence="8">
    <location>
        <begin position="347"/>
        <end position="506"/>
    </location>
</feature>
<dbReference type="GO" id="GO:0005886">
    <property type="term" value="C:plasma membrane"/>
    <property type="evidence" value="ECO:0007669"/>
    <property type="project" value="UniProtKB-SubCell"/>
</dbReference>
<dbReference type="OrthoDB" id="9812886at2"/>
<evidence type="ECO:0000256" key="3">
    <source>
        <dbReference type="ARBA" id="ARBA00022692"/>
    </source>
</evidence>
<evidence type="ECO:0000313" key="10">
    <source>
        <dbReference type="Proteomes" id="UP000288669"/>
    </source>
</evidence>
<comment type="subcellular location">
    <subcellularLocation>
        <location evidence="1">Cell membrane</location>
        <topology evidence="1">Multi-pass membrane protein</topology>
    </subcellularLocation>
</comment>
<evidence type="ECO:0000256" key="4">
    <source>
        <dbReference type="ARBA" id="ARBA00022989"/>
    </source>
</evidence>
<protein>
    <submittedName>
        <fullName evidence="9">ABC transporter permease</fullName>
    </submittedName>
</protein>
<dbReference type="EMBL" id="NGJZ01000002">
    <property type="protein sequence ID" value="RSU07218.1"/>
    <property type="molecule type" value="Genomic_DNA"/>
</dbReference>
<keyword evidence="5 7" id="KW-0472">Membrane</keyword>
<dbReference type="AlphaFoldDB" id="A0A430AH46"/>
<accession>A0A430AH46</accession>
<keyword evidence="3 7" id="KW-0812">Transmembrane</keyword>
<feature type="compositionally biased region" description="Low complexity" evidence="6">
    <location>
        <begin position="71"/>
        <end position="85"/>
    </location>
</feature>
<keyword evidence="10" id="KW-1185">Reference proteome</keyword>
<proteinExistence type="predicted"/>
<reference evidence="9 10" key="1">
    <citation type="submission" date="2017-05" db="EMBL/GenBank/DDBJ databases">
        <title>Vagococcus spp. assemblies.</title>
        <authorList>
            <person name="Gulvik C.A."/>
        </authorList>
    </citation>
    <scope>NUCLEOTIDE SEQUENCE [LARGE SCALE GENOMIC DNA]</scope>
    <source>
        <strain evidence="9 10">DSM 24756</strain>
    </source>
</reference>
<evidence type="ECO:0000256" key="5">
    <source>
        <dbReference type="ARBA" id="ARBA00023136"/>
    </source>
</evidence>
<dbReference type="Pfam" id="PF02687">
    <property type="entry name" value="FtsX"/>
    <property type="match status" value="1"/>
</dbReference>
<feature type="compositionally biased region" description="Low complexity" evidence="6">
    <location>
        <begin position="427"/>
        <end position="440"/>
    </location>
</feature>
<organism evidence="9 10">
    <name type="scientific">Vagococcus entomophilus</name>
    <dbReference type="NCBI Taxonomy" id="1160095"/>
    <lineage>
        <taxon>Bacteria</taxon>
        <taxon>Bacillati</taxon>
        <taxon>Bacillota</taxon>
        <taxon>Bacilli</taxon>
        <taxon>Lactobacillales</taxon>
        <taxon>Enterococcaceae</taxon>
        <taxon>Vagococcus</taxon>
    </lineage>
</organism>
<dbReference type="Proteomes" id="UP000288669">
    <property type="component" value="Unassembled WGS sequence"/>
</dbReference>
<gene>
    <name evidence="9" type="ORF">CBF30_08165</name>
</gene>
<dbReference type="InterPro" id="IPR050250">
    <property type="entry name" value="Macrolide_Exporter_MacB"/>
</dbReference>
<name>A0A430AH46_9ENTE</name>
<dbReference type="InterPro" id="IPR003838">
    <property type="entry name" value="ABC3_permease_C"/>
</dbReference>
<comment type="caution">
    <text evidence="9">The sequence shown here is derived from an EMBL/GenBank/DDBJ whole genome shotgun (WGS) entry which is preliminary data.</text>
</comment>
<evidence type="ECO:0000256" key="1">
    <source>
        <dbReference type="ARBA" id="ARBA00004651"/>
    </source>
</evidence>